<feature type="region of interest" description="Disordered" evidence="1">
    <location>
        <begin position="62"/>
        <end position="99"/>
    </location>
</feature>
<dbReference type="EMBL" id="WSZK01000033">
    <property type="protein sequence ID" value="MWG36232.1"/>
    <property type="molecule type" value="Genomic_DNA"/>
</dbReference>
<dbReference type="AlphaFoldDB" id="A0A6B0GMY7"/>
<evidence type="ECO:0000256" key="1">
    <source>
        <dbReference type="SAM" id="MobiDB-lite"/>
    </source>
</evidence>
<dbReference type="RefSeq" id="WP_158205896.1">
    <property type="nucleotide sequence ID" value="NZ_WSZK01000033.1"/>
</dbReference>
<sequence>MTDFTRLTLRQNGRGLNAYLGSEFVNDSRLIDHPIGDDTACVAHALPNGGLLVLPIEALGPDTYPVRVPDPPPGLCQEFDELRDYATTSPASTPAEPTR</sequence>
<dbReference type="Proteomes" id="UP000451471">
    <property type="component" value="Unassembled WGS sequence"/>
</dbReference>
<name>A0A6B0GMY7_9EURY</name>
<evidence type="ECO:0000313" key="2">
    <source>
        <dbReference type="EMBL" id="MWG36232.1"/>
    </source>
</evidence>
<feature type="compositionally biased region" description="Low complexity" evidence="1">
    <location>
        <begin position="86"/>
        <end position="99"/>
    </location>
</feature>
<keyword evidence="3" id="KW-1185">Reference proteome</keyword>
<accession>A0A6B0GMY7</accession>
<reference evidence="2 3" key="1">
    <citation type="submission" date="2019-12" db="EMBL/GenBank/DDBJ databases">
        <title>Halocatena pleomorpha gen. nov. sp. nov., an extremely halophilic archaeon of family Halobacteriaceae isolated from saltpan soil.</title>
        <authorList>
            <person name="Pal Y."/>
            <person name="Verma A."/>
            <person name="Krishnamurthi S."/>
            <person name="Kumar P."/>
        </authorList>
    </citation>
    <scope>NUCLEOTIDE SEQUENCE [LARGE SCALE GENOMIC DNA]</scope>
    <source>
        <strain evidence="2 3">JCM 16495</strain>
    </source>
</reference>
<comment type="caution">
    <text evidence="2">The sequence shown here is derived from an EMBL/GenBank/DDBJ whole genome shotgun (WGS) entry which is preliminary data.</text>
</comment>
<protein>
    <submittedName>
        <fullName evidence="2">Uncharacterized protein</fullName>
    </submittedName>
</protein>
<proteinExistence type="predicted"/>
<organism evidence="2 3">
    <name type="scientific">Halomarina oriensis</name>
    <dbReference type="NCBI Taxonomy" id="671145"/>
    <lineage>
        <taxon>Archaea</taxon>
        <taxon>Methanobacteriati</taxon>
        <taxon>Methanobacteriota</taxon>
        <taxon>Stenosarchaea group</taxon>
        <taxon>Halobacteria</taxon>
        <taxon>Halobacteriales</taxon>
        <taxon>Natronomonadaceae</taxon>
        <taxon>Halomarina</taxon>
    </lineage>
</organism>
<evidence type="ECO:0000313" key="3">
    <source>
        <dbReference type="Proteomes" id="UP000451471"/>
    </source>
</evidence>
<gene>
    <name evidence="2" type="ORF">GQS65_17380</name>
</gene>